<evidence type="ECO:0000256" key="5">
    <source>
        <dbReference type="ARBA" id="ARBA00022725"/>
    </source>
</evidence>
<evidence type="ECO:0000256" key="2">
    <source>
        <dbReference type="ARBA" id="ARBA00004141"/>
    </source>
</evidence>
<dbReference type="GO" id="GO:0004930">
    <property type="term" value="F:G protein-coupled receptor activity"/>
    <property type="evidence" value="ECO:0007669"/>
    <property type="project" value="UniProtKB-KW"/>
</dbReference>
<dbReference type="SUPFAM" id="SSF81321">
    <property type="entry name" value="Family A G protein-coupled receptor-like"/>
    <property type="match status" value="1"/>
</dbReference>
<dbReference type="PROSITE" id="PS50262">
    <property type="entry name" value="G_PROTEIN_RECEP_F1_2"/>
    <property type="match status" value="1"/>
</dbReference>
<dbReference type="InterPro" id="IPR017452">
    <property type="entry name" value="GPCR_Rhodpsn_7TM"/>
</dbReference>
<dbReference type="PANTHER" id="PTHR26450">
    <property type="entry name" value="OLFACTORY RECEPTOR 56B1-RELATED"/>
    <property type="match status" value="1"/>
</dbReference>
<evidence type="ECO:0000313" key="14">
    <source>
        <dbReference type="RefSeq" id="XP_014917622.2"/>
    </source>
</evidence>
<feature type="transmembrane region" description="Helical" evidence="11">
    <location>
        <begin position="224"/>
        <end position="246"/>
    </location>
</feature>
<accession>A0A6I9ZG55</accession>
<dbReference type="PANTHER" id="PTHR26450:SF412">
    <property type="entry name" value="OLFACTORY RECEPTOR"/>
    <property type="match status" value="1"/>
</dbReference>
<keyword evidence="4 10" id="KW-0812">Transmembrane</keyword>
<keyword evidence="3 11" id="KW-0716">Sensory transduction</keyword>
<evidence type="ECO:0000256" key="11">
    <source>
        <dbReference type="RuleBase" id="RU363047"/>
    </source>
</evidence>
<dbReference type="GO" id="GO:0005886">
    <property type="term" value="C:plasma membrane"/>
    <property type="evidence" value="ECO:0007669"/>
    <property type="project" value="UniProtKB-SubCell"/>
</dbReference>
<dbReference type="AlphaFoldDB" id="A0A6I9ZG55"/>
<feature type="transmembrane region" description="Helical" evidence="11">
    <location>
        <begin position="129"/>
        <end position="150"/>
    </location>
</feature>
<dbReference type="Proteomes" id="UP001652583">
    <property type="component" value="Chromosome D1"/>
</dbReference>
<name>A0A6I9ZG55_ACIJB</name>
<feature type="transmembrane region" description="Helical" evidence="11">
    <location>
        <begin position="87"/>
        <end position="109"/>
    </location>
</feature>
<evidence type="ECO:0000256" key="3">
    <source>
        <dbReference type="ARBA" id="ARBA00022606"/>
    </source>
</evidence>
<evidence type="ECO:0000256" key="8">
    <source>
        <dbReference type="ARBA" id="ARBA00023136"/>
    </source>
</evidence>
<proteinExistence type="inferred from homology"/>
<reference evidence="14" key="1">
    <citation type="submission" date="2025-08" db="UniProtKB">
        <authorList>
            <consortium name="RefSeq"/>
        </authorList>
    </citation>
    <scope>IDENTIFICATION</scope>
    <source>
        <tissue evidence="14">Blood</tissue>
    </source>
</reference>
<feature type="transmembrane region" description="Helical" evidence="11">
    <location>
        <begin position="162"/>
        <end position="183"/>
    </location>
</feature>
<evidence type="ECO:0000256" key="9">
    <source>
        <dbReference type="ARBA" id="ARBA00023224"/>
    </source>
</evidence>
<evidence type="ECO:0000256" key="7">
    <source>
        <dbReference type="ARBA" id="ARBA00023040"/>
    </source>
</evidence>
<feature type="transmembrane region" description="Helical" evidence="11">
    <location>
        <begin position="299"/>
        <end position="318"/>
    </location>
</feature>
<keyword evidence="11" id="KW-1003">Cell membrane</keyword>
<evidence type="ECO:0000256" key="6">
    <source>
        <dbReference type="ARBA" id="ARBA00022989"/>
    </source>
</evidence>
<feature type="transmembrane region" description="Helical" evidence="11">
    <location>
        <begin position="267"/>
        <end position="287"/>
    </location>
</feature>
<dbReference type="GO" id="GO:0004984">
    <property type="term" value="F:olfactory receptor activity"/>
    <property type="evidence" value="ECO:0007669"/>
    <property type="project" value="InterPro"/>
</dbReference>
<dbReference type="PRINTS" id="PR00237">
    <property type="entry name" value="GPCRRHODOPSN"/>
</dbReference>
<evidence type="ECO:0000256" key="4">
    <source>
        <dbReference type="ARBA" id="ARBA00022692"/>
    </source>
</evidence>
<feature type="transmembrane region" description="Helical" evidence="11">
    <location>
        <begin position="50"/>
        <end position="75"/>
    </location>
</feature>
<dbReference type="Pfam" id="PF13853">
    <property type="entry name" value="7tm_4"/>
    <property type="match status" value="1"/>
</dbReference>
<comment type="subcellular location">
    <subcellularLocation>
        <location evidence="11">Cell membrane</location>
        <topology evidence="11">Multi-pass membrane protein</topology>
    </subcellularLocation>
    <subcellularLocation>
        <location evidence="2">Membrane</location>
        <topology evidence="2">Multi-pass membrane protein</topology>
    </subcellularLocation>
</comment>
<comment type="similarity">
    <text evidence="10">Belongs to the G-protein coupled receptor 1 family.</text>
</comment>
<keyword evidence="7 10" id="KW-0297">G-protein coupled receptor</keyword>
<comment type="function">
    <text evidence="1">Putative odorant or sperm cell receptor.</text>
</comment>
<keyword evidence="6 11" id="KW-1133">Transmembrane helix</keyword>
<dbReference type="InterPro" id="IPR000725">
    <property type="entry name" value="Olfact_rcpt"/>
</dbReference>
<keyword evidence="5 11" id="KW-0552">Olfaction</keyword>
<dbReference type="PROSITE" id="PS00237">
    <property type="entry name" value="G_PROTEIN_RECEP_F1_1"/>
    <property type="match status" value="1"/>
</dbReference>
<evidence type="ECO:0000256" key="1">
    <source>
        <dbReference type="ARBA" id="ARBA00003929"/>
    </source>
</evidence>
<evidence type="ECO:0000256" key="10">
    <source>
        <dbReference type="RuleBase" id="RU000688"/>
    </source>
</evidence>
<dbReference type="GeneID" id="106966058"/>
<feature type="domain" description="G-protein coupled receptors family 1 profile" evidence="12">
    <location>
        <begin position="68"/>
        <end position="319"/>
    </location>
</feature>
<dbReference type="InterPro" id="IPR050402">
    <property type="entry name" value="OR51/52/56-like"/>
</dbReference>
<keyword evidence="8 11" id="KW-0472">Membrane</keyword>
<keyword evidence="13" id="KW-1185">Reference proteome</keyword>
<gene>
    <name evidence="14" type="primary">LOC106966058</name>
</gene>
<dbReference type="CDD" id="cd15951">
    <property type="entry name" value="7tmA_OR52R_52L-like"/>
    <property type="match status" value="1"/>
</dbReference>
<dbReference type="KEGG" id="aju:106966058"/>
<dbReference type="RefSeq" id="XP_014917622.2">
    <property type="nucleotide sequence ID" value="XM_015062136.3"/>
</dbReference>
<keyword evidence="9 10" id="KW-0807">Transducer</keyword>
<keyword evidence="10" id="KW-0675">Receptor</keyword>
<protein>
    <recommendedName>
        <fullName evidence="11">Olfactory receptor</fullName>
    </recommendedName>
</protein>
<organism evidence="13 14">
    <name type="scientific">Acinonyx jubatus</name>
    <name type="common">Cheetah</name>
    <dbReference type="NCBI Taxonomy" id="32536"/>
    <lineage>
        <taxon>Eukaryota</taxon>
        <taxon>Metazoa</taxon>
        <taxon>Chordata</taxon>
        <taxon>Craniata</taxon>
        <taxon>Vertebrata</taxon>
        <taxon>Euteleostomi</taxon>
        <taxon>Mammalia</taxon>
        <taxon>Eutheria</taxon>
        <taxon>Laurasiatheria</taxon>
        <taxon>Carnivora</taxon>
        <taxon>Feliformia</taxon>
        <taxon>Felidae</taxon>
        <taxon>Felinae</taxon>
        <taxon>Acinonyx</taxon>
    </lineage>
</organism>
<dbReference type="PRINTS" id="PR00245">
    <property type="entry name" value="OLFACTORYR"/>
</dbReference>
<dbReference type="InterPro" id="IPR000276">
    <property type="entry name" value="GPCR_Rhodpsn"/>
</dbReference>
<evidence type="ECO:0000313" key="13">
    <source>
        <dbReference type="Proteomes" id="UP001652583"/>
    </source>
</evidence>
<sequence>MHLTTPGTKEGKKARLYLHVARITMIDFNSTAFTNPSTFFLMGIPGLEYLHIWLAIPFCSMYIVALMGNILILFIIKTETVLHEPMFYFLSMLAITDLILSTSTLPKMLGMFWFNYHEIGFHACLTQMFFIHAFSGVESGLLVAMALDRYVAICNPLRHRSILTNAVVAQVGIVALLRGLVLMTPHPFLVRRWPYCQSNVVPHTYCEHMAVVKLACADISINSLYSLAVIVLIVGTDVTCISLSYVQILRTVFNLPSNDARLKTLSTCGSHVCVILTFYIPALFSFLTHRFSKHIPRHTHVLLANMYLLVPPMLNPIIYGVRTRQIQECVQQLFMTKIS</sequence>
<dbReference type="Gene3D" id="1.20.1070.10">
    <property type="entry name" value="Rhodopsin 7-helix transmembrane proteins"/>
    <property type="match status" value="1"/>
</dbReference>
<evidence type="ECO:0000259" key="12">
    <source>
        <dbReference type="PROSITE" id="PS50262"/>
    </source>
</evidence>